<feature type="domain" description="PAS" evidence="14">
    <location>
        <begin position="252"/>
        <end position="325"/>
    </location>
</feature>
<evidence type="ECO:0000256" key="4">
    <source>
        <dbReference type="ARBA" id="ARBA00022475"/>
    </source>
</evidence>
<dbReference type="InterPro" id="IPR036890">
    <property type="entry name" value="HATPase_C_sf"/>
</dbReference>
<evidence type="ECO:0000259" key="14">
    <source>
        <dbReference type="PROSITE" id="PS50112"/>
    </source>
</evidence>
<dbReference type="GO" id="GO:0006355">
    <property type="term" value="P:regulation of DNA-templated transcription"/>
    <property type="evidence" value="ECO:0007669"/>
    <property type="project" value="InterPro"/>
</dbReference>
<dbReference type="GO" id="GO:0004721">
    <property type="term" value="F:phosphoprotein phosphatase activity"/>
    <property type="evidence" value="ECO:0007669"/>
    <property type="project" value="TreeGrafter"/>
</dbReference>
<dbReference type="AlphaFoldDB" id="A0A1G6WYR2"/>
<dbReference type="SUPFAM" id="SSF55874">
    <property type="entry name" value="ATPase domain of HSP90 chaperone/DNA topoisomerase II/histidine kinase"/>
    <property type="match status" value="1"/>
</dbReference>
<dbReference type="STRING" id="57664.SAMN05661003_10151"/>
<dbReference type="Pfam" id="PF02518">
    <property type="entry name" value="HATPase_c"/>
    <property type="match status" value="1"/>
</dbReference>
<dbReference type="Gene3D" id="6.10.340.10">
    <property type="match status" value="1"/>
</dbReference>
<feature type="domain" description="HAMP" evidence="16">
    <location>
        <begin position="195"/>
        <end position="247"/>
    </location>
</feature>
<dbReference type="InterPro" id="IPR000014">
    <property type="entry name" value="PAS"/>
</dbReference>
<evidence type="ECO:0000256" key="10">
    <source>
        <dbReference type="ARBA" id="ARBA00023012"/>
    </source>
</evidence>
<dbReference type="InterPro" id="IPR003594">
    <property type="entry name" value="HATPase_dom"/>
</dbReference>
<dbReference type="CDD" id="cd00130">
    <property type="entry name" value="PAS"/>
    <property type="match status" value="1"/>
</dbReference>
<dbReference type="OrthoDB" id="9813151at2"/>
<evidence type="ECO:0000256" key="6">
    <source>
        <dbReference type="ARBA" id="ARBA00022679"/>
    </source>
</evidence>
<dbReference type="PROSITE" id="PS50112">
    <property type="entry name" value="PAS"/>
    <property type="match status" value="1"/>
</dbReference>
<sequence length="595" mass="66292">MKPPRSSRRLLWQMYPAFLSLTVLAVALGVWYVTAVLKEHQLQDHVVSLRARAALVVLQVEDQLRRGDLTGIQQLCRRAGERTDTRLTVMAAGGEVLGDSQEEPQRMENHAERPEMRAALAGEQGMTTRYSRTLQQQMMYLALPVAQDGQVVAVVRAAMAIDAIEERVTELRRRVVAGGLVISLLMALLCLWLSRRISRPLERIRREAQRYAEGALQQRLRVSGSSEIVDLAQTLNSMAHQLGERIATIEKQRHELEAVLSSMVEGVIAVDSQQNLLRINRAAARLLGVDAEAASGRNAAEVVRKAELLAALRQTLDRDSTLEKDVLLFSDGEELCLQLHGTQLRAQEGQVIGALLVLNDMTRLRRLETLRRDFVANVSHELKTPITAIKGFVETLQDGALDRREEAERFLQIIERQVERLSIIIEDLMSLSRIEQGEERHSFVLEVAPVAPVVAEAINDCVLQASQHDIRIDRQCDGDWRVAINAPLLEQALTNLLDNAIKYSSTGGCIRVSCRAEQNELVIAVQDEGCGIEAEHLPRLFERFYRVDKARSRKAGGSGLGLAIVKHIVQIHRGQIQVSSLPGQGSTFSIRLPLA</sequence>
<dbReference type="RefSeq" id="WP_092075214.1">
    <property type="nucleotide sequence ID" value="NZ_FNAQ01000001.1"/>
</dbReference>
<evidence type="ECO:0000256" key="9">
    <source>
        <dbReference type="ARBA" id="ARBA00022840"/>
    </source>
</evidence>
<keyword evidence="12" id="KW-1133">Transmembrane helix</keyword>
<evidence type="ECO:0000259" key="13">
    <source>
        <dbReference type="PROSITE" id="PS50109"/>
    </source>
</evidence>
<evidence type="ECO:0000256" key="1">
    <source>
        <dbReference type="ARBA" id="ARBA00000085"/>
    </source>
</evidence>
<dbReference type="FunFam" id="3.30.565.10:FF:000006">
    <property type="entry name" value="Sensor histidine kinase WalK"/>
    <property type="match status" value="1"/>
</dbReference>
<evidence type="ECO:0000313" key="18">
    <source>
        <dbReference type="Proteomes" id="UP000243205"/>
    </source>
</evidence>
<dbReference type="InterPro" id="IPR004358">
    <property type="entry name" value="Sig_transdc_His_kin-like_C"/>
</dbReference>
<dbReference type="EC" id="2.7.13.3" evidence="3"/>
<keyword evidence="6" id="KW-0808">Transferase</keyword>
<dbReference type="Pfam" id="PF00672">
    <property type="entry name" value="HAMP"/>
    <property type="match status" value="1"/>
</dbReference>
<dbReference type="EMBL" id="FNAQ01000001">
    <property type="protein sequence ID" value="SDD70145.1"/>
    <property type="molecule type" value="Genomic_DNA"/>
</dbReference>
<dbReference type="SUPFAM" id="SSF158472">
    <property type="entry name" value="HAMP domain-like"/>
    <property type="match status" value="1"/>
</dbReference>
<reference evidence="18" key="1">
    <citation type="submission" date="2016-10" db="EMBL/GenBank/DDBJ databases">
        <authorList>
            <person name="Varghese N."/>
            <person name="Submissions S."/>
        </authorList>
    </citation>
    <scope>NUCLEOTIDE SEQUENCE [LARGE SCALE GENOMIC DNA]</scope>
    <source>
        <strain evidence="18">DSM 8987</strain>
    </source>
</reference>
<evidence type="ECO:0000256" key="12">
    <source>
        <dbReference type="SAM" id="Phobius"/>
    </source>
</evidence>
<gene>
    <name evidence="17" type="ORF">SAMN05661003_10151</name>
</gene>
<evidence type="ECO:0000259" key="15">
    <source>
        <dbReference type="PROSITE" id="PS50113"/>
    </source>
</evidence>
<dbReference type="SMART" id="SM00388">
    <property type="entry name" value="HisKA"/>
    <property type="match status" value="1"/>
</dbReference>
<evidence type="ECO:0000313" key="17">
    <source>
        <dbReference type="EMBL" id="SDD70145.1"/>
    </source>
</evidence>
<dbReference type="SMART" id="SM00304">
    <property type="entry name" value="HAMP"/>
    <property type="match status" value="1"/>
</dbReference>
<dbReference type="PANTHER" id="PTHR45453">
    <property type="entry name" value="PHOSPHATE REGULON SENSOR PROTEIN PHOR"/>
    <property type="match status" value="1"/>
</dbReference>
<dbReference type="CDD" id="cd06225">
    <property type="entry name" value="HAMP"/>
    <property type="match status" value="1"/>
</dbReference>
<dbReference type="GO" id="GO:0005886">
    <property type="term" value="C:plasma membrane"/>
    <property type="evidence" value="ECO:0007669"/>
    <property type="project" value="UniProtKB-SubCell"/>
</dbReference>
<dbReference type="InterPro" id="IPR005467">
    <property type="entry name" value="His_kinase_dom"/>
</dbReference>
<feature type="transmembrane region" description="Helical" evidence="12">
    <location>
        <begin position="175"/>
        <end position="194"/>
    </location>
</feature>
<keyword evidence="8 17" id="KW-0418">Kinase</keyword>
<feature type="domain" description="Histidine kinase" evidence="13">
    <location>
        <begin position="377"/>
        <end position="595"/>
    </location>
</feature>
<keyword evidence="18" id="KW-1185">Reference proteome</keyword>
<dbReference type="Gene3D" id="1.10.287.130">
    <property type="match status" value="1"/>
</dbReference>
<dbReference type="SUPFAM" id="SSF55785">
    <property type="entry name" value="PYP-like sensor domain (PAS domain)"/>
    <property type="match status" value="1"/>
</dbReference>
<feature type="domain" description="PAC" evidence="15">
    <location>
        <begin position="320"/>
        <end position="373"/>
    </location>
</feature>
<keyword evidence="4" id="KW-1003">Cell membrane</keyword>
<evidence type="ECO:0000256" key="11">
    <source>
        <dbReference type="ARBA" id="ARBA00023136"/>
    </source>
</evidence>
<evidence type="ECO:0000256" key="3">
    <source>
        <dbReference type="ARBA" id="ARBA00012438"/>
    </source>
</evidence>
<dbReference type="PROSITE" id="PS50885">
    <property type="entry name" value="HAMP"/>
    <property type="match status" value="1"/>
</dbReference>
<keyword evidence="9" id="KW-0067">ATP-binding</keyword>
<name>A0A1G6WYR2_9BACT</name>
<dbReference type="Pfam" id="PF00512">
    <property type="entry name" value="HisKA"/>
    <property type="match status" value="1"/>
</dbReference>
<dbReference type="CDD" id="cd00075">
    <property type="entry name" value="HATPase"/>
    <property type="match status" value="1"/>
</dbReference>
<keyword evidence="10" id="KW-0902">Two-component regulatory system</keyword>
<dbReference type="InterPro" id="IPR003660">
    <property type="entry name" value="HAMP_dom"/>
</dbReference>
<dbReference type="Gene3D" id="3.30.565.10">
    <property type="entry name" value="Histidine kinase-like ATPase, C-terminal domain"/>
    <property type="match status" value="1"/>
</dbReference>
<dbReference type="SUPFAM" id="SSF47384">
    <property type="entry name" value="Homodimeric domain of signal transducing histidine kinase"/>
    <property type="match status" value="1"/>
</dbReference>
<dbReference type="PROSITE" id="PS50113">
    <property type="entry name" value="PAC"/>
    <property type="match status" value="1"/>
</dbReference>
<dbReference type="InterPro" id="IPR000700">
    <property type="entry name" value="PAS-assoc_C"/>
</dbReference>
<organism evidence="17 18">
    <name type="scientific">Desulfuromonas thiophila</name>
    <dbReference type="NCBI Taxonomy" id="57664"/>
    <lineage>
        <taxon>Bacteria</taxon>
        <taxon>Pseudomonadati</taxon>
        <taxon>Thermodesulfobacteriota</taxon>
        <taxon>Desulfuromonadia</taxon>
        <taxon>Desulfuromonadales</taxon>
        <taxon>Desulfuromonadaceae</taxon>
        <taxon>Desulfuromonas</taxon>
    </lineage>
</organism>
<dbReference type="InterPro" id="IPR035965">
    <property type="entry name" value="PAS-like_dom_sf"/>
</dbReference>
<evidence type="ECO:0000256" key="7">
    <source>
        <dbReference type="ARBA" id="ARBA00022741"/>
    </source>
</evidence>
<keyword evidence="11 12" id="KW-0472">Membrane</keyword>
<dbReference type="PRINTS" id="PR00344">
    <property type="entry name" value="BCTRLSENSOR"/>
</dbReference>
<dbReference type="PROSITE" id="PS50109">
    <property type="entry name" value="HIS_KIN"/>
    <property type="match status" value="1"/>
</dbReference>
<dbReference type="NCBIfam" id="TIGR00229">
    <property type="entry name" value="sensory_box"/>
    <property type="match status" value="1"/>
</dbReference>
<dbReference type="InterPro" id="IPR013767">
    <property type="entry name" value="PAS_fold"/>
</dbReference>
<dbReference type="Pfam" id="PF00989">
    <property type="entry name" value="PAS"/>
    <property type="match status" value="1"/>
</dbReference>
<dbReference type="SMART" id="SM00387">
    <property type="entry name" value="HATPase_c"/>
    <property type="match status" value="1"/>
</dbReference>
<dbReference type="FunFam" id="1.10.287.130:FF:000008">
    <property type="entry name" value="Two-component sensor histidine kinase"/>
    <property type="match status" value="1"/>
</dbReference>
<evidence type="ECO:0000256" key="2">
    <source>
        <dbReference type="ARBA" id="ARBA00004236"/>
    </source>
</evidence>
<dbReference type="GO" id="GO:0000155">
    <property type="term" value="F:phosphorelay sensor kinase activity"/>
    <property type="evidence" value="ECO:0007669"/>
    <property type="project" value="InterPro"/>
</dbReference>
<dbReference type="Gene3D" id="3.30.450.20">
    <property type="entry name" value="PAS domain"/>
    <property type="match status" value="2"/>
</dbReference>
<dbReference type="Proteomes" id="UP000243205">
    <property type="component" value="Unassembled WGS sequence"/>
</dbReference>
<comment type="catalytic activity">
    <reaction evidence="1">
        <text>ATP + protein L-histidine = ADP + protein N-phospho-L-histidine.</text>
        <dbReference type="EC" id="2.7.13.3"/>
    </reaction>
</comment>
<evidence type="ECO:0000256" key="8">
    <source>
        <dbReference type="ARBA" id="ARBA00022777"/>
    </source>
</evidence>
<dbReference type="InterPro" id="IPR036097">
    <property type="entry name" value="HisK_dim/P_sf"/>
</dbReference>
<dbReference type="PANTHER" id="PTHR45453:SF1">
    <property type="entry name" value="PHOSPHATE REGULON SENSOR PROTEIN PHOR"/>
    <property type="match status" value="1"/>
</dbReference>
<dbReference type="InterPro" id="IPR050351">
    <property type="entry name" value="BphY/WalK/GraS-like"/>
</dbReference>
<accession>A0A1G6WYR2</accession>
<evidence type="ECO:0000259" key="16">
    <source>
        <dbReference type="PROSITE" id="PS50885"/>
    </source>
</evidence>
<keyword evidence="5" id="KW-0597">Phosphoprotein</keyword>
<evidence type="ECO:0000256" key="5">
    <source>
        <dbReference type="ARBA" id="ARBA00022553"/>
    </source>
</evidence>
<protein>
    <recommendedName>
        <fullName evidence="3">histidine kinase</fullName>
        <ecNumber evidence="3">2.7.13.3</ecNumber>
    </recommendedName>
</protein>
<dbReference type="CDD" id="cd00082">
    <property type="entry name" value="HisKA"/>
    <property type="match status" value="1"/>
</dbReference>
<dbReference type="GO" id="GO:0016036">
    <property type="term" value="P:cellular response to phosphate starvation"/>
    <property type="evidence" value="ECO:0007669"/>
    <property type="project" value="TreeGrafter"/>
</dbReference>
<dbReference type="InterPro" id="IPR003661">
    <property type="entry name" value="HisK_dim/P_dom"/>
</dbReference>
<comment type="subcellular location">
    <subcellularLocation>
        <location evidence="2">Cell membrane</location>
    </subcellularLocation>
</comment>
<dbReference type="GO" id="GO:0005524">
    <property type="term" value="F:ATP binding"/>
    <property type="evidence" value="ECO:0007669"/>
    <property type="project" value="UniProtKB-KW"/>
</dbReference>
<proteinExistence type="predicted"/>
<dbReference type="SMART" id="SM00091">
    <property type="entry name" value="PAS"/>
    <property type="match status" value="1"/>
</dbReference>
<keyword evidence="7" id="KW-0547">Nucleotide-binding</keyword>
<keyword evidence="12" id="KW-0812">Transmembrane</keyword>